<comment type="caution">
    <text evidence="2">The sequence shown here is derived from an EMBL/GenBank/DDBJ whole genome shotgun (WGS) entry which is preliminary data.</text>
</comment>
<feature type="compositionally biased region" description="Basic residues" evidence="1">
    <location>
        <begin position="40"/>
        <end position="50"/>
    </location>
</feature>
<evidence type="ECO:0000313" key="3">
    <source>
        <dbReference type="Proteomes" id="UP000789405"/>
    </source>
</evidence>
<protein>
    <submittedName>
        <fullName evidence="2">24496_t:CDS:1</fullName>
    </submittedName>
</protein>
<gene>
    <name evidence="2" type="ORF">DERYTH_LOCUS23216</name>
</gene>
<accession>A0A9N9JZW1</accession>
<dbReference type="AlphaFoldDB" id="A0A9N9JZW1"/>
<proteinExistence type="predicted"/>
<sequence>MTNIDNITNYNEIKMIEVKYKHGYPPNNQHISDTNENKFIKTKINKKSDK</sequence>
<evidence type="ECO:0000256" key="1">
    <source>
        <dbReference type="SAM" id="MobiDB-lite"/>
    </source>
</evidence>
<name>A0A9N9JZW1_9GLOM</name>
<reference evidence="2" key="1">
    <citation type="submission" date="2021-06" db="EMBL/GenBank/DDBJ databases">
        <authorList>
            <person name="Kallberg Y."/>
            <person name="Tangrot J."/>
            <person name="Rosling A."/>
        </authorList>
    </citation>
    <scope>NUCLEOTIDE SEQUENCE</scope>
    <source>
        <strain evidence="2">MA453B</strain>
    </source>
</reference>
<dbReference type="Proteomes" id="UP000789405">
    <property type="component" value="Unassembled WGS sequence"/>
</dbReference>
<keyword evidence="3" id="KW-1185">Reference proteome</keyword>
<feature type="region of interest" description="Disordered" evidence="1">
    <location>
        <begin position="27"/>
        <end position="50"/>
    </location>
</feature>
<evidence type="ECO:0000313" key="2">
    <source>
        <dbReference type="EMBL" id="CAG8800180.1"/>
    </source>
</evidence>
<dbReference type="EMBL" id="CAJVPY010034589">
    <property type="protein sequence ID" value="CAG8800180.1"/>
    <property type="molecule type" value="Genomic_DNA"/>
</dbReference>
<organism evidence="2 3">
    <name type="scientific">Dentiscutata erythropus</name>
    <dbReference type="NCBI Taxonomy" id="1348616"/>
    <lineage>
        <taxon>Eukaryota</taxon>
        <taxon>Fungi</taxon>
        <taxon>Fungi incertae sedis</taxon>
        <taxon>Mucoromycota</taxon>
        <taxon>Glomeromycotina</taxon>
        <taxon>Glomeromycetes</taxon>
        <taxon>Diversisporales</taxon>
        <taxon>Gigasporaceae</taxon>
        <taxon>Dentiscutata</taxon>
    </lineage>
</organism>
<feature type="non-terminal residue" evidence="2">
    <location>
        <position position="50"/>
    </location>
</feature>